<evidence type="ECO:0000313" key="2">
    <source>
        <dbReference type="Proteomes" id="UP000807370"/>
    </source>
</evidence>
<comment type="caution">
    <text evidence="1">The sequence shown here is derived from an EMBL/GenBank/DDBJ whole genome shotgun (WGS) entry which is preliminary data.</text>
</comment>
<keyword evidence="2" id="KW-1185">Reference proteome</keyword>
<sequence length="67" mass="6885">MADAHQVNTIIATTVCAFFNGHPDAQIGIEEAKLLAKQVTEALNAAGLQIVPVDPEITPASSAAGSR</sequence>
<proteinExistence type="predicted"/>
<gene>
    <name evidence="1" type="ORF">HZZ13_06885</name>
</gene>
<organism evidence="1 2">
    <name type="scientific">Bradyrhizobium agreste</name>
    <dbReference type="NCBI Taxonomy" id="2751811"/>
    <lineage>
        <taxon>Bacteria</taxon>
        <taxon>Pseudomonadati</taxon>
        <taxon>Pseudomonadota</taxon>
        <taxon>Alphaproteobacteria</taxon>
        <taxon>Hyphomicrobiales</taxon>
        <taxon>Nitrobacteraceae</taxon>
        <taxon>Bradyrhizobium</taxon>
    </lineage>
</organism>
<name>A0ABS0PKV5_9BRAD</name>
<protein>
    <submittedName>
        <fullName evidence="1">Uncharacterized protein</fullName>
    </submittedName>
</protein>
<evidence type="ECO:0000313" key="1">
    <source>
        <dbReference type="EMBL" id="MBH5397517.1"/>
    </source>
</evidence>
<dbReference type="Proteomes" id="UP000807370">
    <property type="component" value="Unassembled WGS sequence"/>
</dbReference>
<dbReference type="EMBL" id="JACCHP010000004">
    <property type="protein sequence ID" value="MBH5397517.1"/>
    <property type="molecule type" value="Genomic_DNA"/>
</dbReference>
<reference evidence="1 2" key="1">
    <citation type="submission" date="2020-07" db="EMBL/GenBank/DDBJ databases">
        <title>Bradyrhizobium diversity isolated from nodules of indigenous legumes of Western Australia.</title>
        <authorList>
            <person name="Klepa M.S."/>
        </authorList>
    </citation>
    <scope>NUCLEOTIDE SEQUENCE [LARGE SCALE GENOMIC DNA]</scope>
    <source>
        <strain evidence="1 2">CNPSo 4010</strain>
    </source>
</reference>
<dbReference type="RefSeq" id="WP_197958899.1">
    <property type="nucleotide sequence ID" value="NZ_JACCHP010000004.1"/>
</dbReference>
<accession>A0ABS0PKV5</accession>